<proteinExistence type="predicted"/>
<name>A0A2C9WBT5_MANES</name>
<evidence type="ECO:0000313" key="1">
    <source>
        <dbReference type="EMBL" id="OAY56527.1"/>
    </source>
</evidence>
<organism evidence="1">
    <name type="scientific">Manihot esculenta</name>
    <name type="common">Cassava</name>
    <name type="synonym">Jatropha manihot</name>
    <dbReference type="NCBI Taxonomy" id="3983"/>
    <lineage>
        <taxon>Eukaryota</taxon>
        <taxon>Viridiplantae</taxon>
        <taxon>Streptophyta</taxon>
        <taxon>Embryophyta</taxon>
        <taxon>Tracheophyta</taxon>
        <taxon>Spermatophyta</taxon>
        <taxon>Magnoliopsida</taxon>
        <taxon>eudicotyledons</taxon>
        <taxon>Gunneridae</taxon>
        <taxon>Pentapetalae</taxon>
        <taxon>rosids</taxon>
        <taxon>fabids</taxon>
        <taxon>Malpighiales</taxon>
        <taxon>Euphorbiaceae</taxon>
        <taxon>Crotonoideae</taxon>
        <taxon>Manihoteae</taxon>
        <taxon>Manihot</taxon>
    </lineage>
</organism>
<evidence type="ECO:0008006" key="2">
    <source>
        <dbReference type="Google" id="ProtNLM"/>
    </source>
</evidence>
<accession>A0A2C9WBT5</accession>
<dbReference type="EMBL" id="CM004388">
    <property type="protein sequence ID" value="OAY56527.1"/>
    <property type="molecule type" value="Genomic_DNA"/>
</dbReference>
<gene>
    <name evidence="1" type="ORF">MANES_02G024000</name>
</gene>
<protein>
    <recommendedName>
        <fullName evidence="2">IBB domain-containing protein</fullName>
    </recommendedName>
</protein>
<dbReference type="AlphaFoldDB" id="A0A2C9WBT5"/>
<sequence>MDIFIPEEYVMQRRKEKRAAGKRLEDQSRKRIVVEEEKFRPPLFRMENELSMANAGPTTEILVLSCFSA</sequence>
<reference evidence="1" key="1">
    <citation type="submission" date="2016-02" db="EMBL/GenBank/DDBJ databases">
        <title>WGS assembly of Manihot esculenta.</title>
        <authorList>
            <person name="Bredeson J.V."/>
            <person name="Prochnik S.E."/>
            <person name="Lyons J.B."/>
            <person name="Schmutz J."/>
            <person name="Grimwood J."/>
            <person name="Vrebalov J."/>
            <person name="Bart R.S."/>
            <person name="Amuge T."/>
            <person name="Ferguson M.E."/>
            <person name="Green R."/>
            <person name="Putnam N."/>
            <person name="Stites J."/>
            <person name="Rounsley S."/>
            <person name="Rokhsar D.S."/>
        </authorList>
    </citation>
    <scope>NUCLEOTIDE SEQUENCE [LARGE SCALE GENOMIC DNA]</scope>
    <source>
        <tissue evidence="1">Leaf</tissue>
    </source>
</reference>